<dbReference type="GO" id="GO:0022857">
    <property type="term" value="F:transmembrane transporter activity"/>
    <property type="evidence" value="ECO:0007669"/>
    <property type="project" value="InterPro"/>
</dbReference>
<comment type="subcellular location">
    <subcellularLocation>
        <location evidence="1">Membrane</location>
        <topology evidence="1">Multi-pass membrane protein</topology>
    </subcellularLocation>
</comment>
<dbReference type="AlphaFoldDB" id="A0AAN7PVF5"/>
<evidence type="ECO:0000256" key="1">
    <source>
        <dbReference type="ARBA" id="ARBA00004141"/>
    </source>
</evidence>
<dbReference type="PRINTS" id="PR01035">
    <property type="entry name" value="TCRTETA"/>
</dbReference>
<keyword evidence="3 6" id="KW-0812">Transmembrane</keyword>
<feature type="signal peptide" evidence="7">
    <location>
        <begin position="1"/>
        <end position="43"/>
    </location>
</feature>
<evidence type="ECO:0000256" key="3">
    <source>
        <dbReference type="ARBA" id="ARBA00022692"/>
    </source>
</evidence>
<feature type="transmembrane region" description="Helical" evidence="6">
    <location>
        <begin position="377"/>
        <end position="395"/>
    </location>
</feature>
<dbReference type="InterPro" id="IPR036259">
    <property type="entry name" value="MFS_trans_sf"/>
</dbReference>
<dbReference type="PANTHER" id="PTHR23504:SF108">
    <property type="entry name" value="OS11G0151500 PROTEIN"/>
    <property type="match status" value="1"/>
</dbReference>
<accession>A0AAN7PVF5</accession>
<feature type="transmembrane region" description="Helical" evidence="6">
    <location>
        <begin position="188"/>
        <end position="209"/>
    </location>
</feature>
<dbReference type="SUPFAM" id="SSF103473">
    <property type="entry name" value="MFS general substrate transporter"/>
    <property type="match status" value="1"/>
</dbReference>
<dbReference type="Proteomes" id="UP001345219">
    <property type="component" value="Chromosome 2"/>
</dbReference>
<keyword evidence="10" id="KW-1185">Reference proteome</keyword>
<name>A0AAN7PVF5_9MYRT</name>
<keyword evidence="4 6" id="KW-1133">Transmembrane helix</keyword>
<evidence type="ECO:0000256" key="2">
    <source>
        <dbReference type="ARBA" id="ARBA00022448"/>
    </source>
</evidence>
<dbReference type="Gene3D" id="1.20.1250.20">
    <property type="entry name" value="MFS general substrate transporter like domains"/>
    <property type="match status" value="1"/>
</dbReference>
<dbReference type="CDD" id="cd17330">
    <property type="entry name" value="MFS_SLC46_TetA_like"/>
    <property type="match status" value="1"/>
</dbReference>
<dbReference type="PROSITE" id="PS50850">
    <property type="entry name" value="MFS"/>
    <property type="match status" value="1"/>
</dbReference>
<sequence>MAAESAKRSNGRSGGGGSRGTLRMLRPLLHLLLPLCVHWVAEEMTVSVLVDVTTKALCPGESTCSHAIYVNGIQQTVVGIFKMVVLPLLGQLADECGRKPLLLLVVSTSIFPFALLATSQSKEFVYAYYVLRTVSYILSQGSIFCISVAYAADFIEESKRAAAFSWITGLFSASHVLGNVLARFLPEQYVFFLSIGLLLLCPIYMHLFLAETVTPVHRQDQQPACLSKILKAMQKRFENMINASAVVLSSPTLRGISFVSFFYELGMSGITSVLLYYLKAVFGYNKNQFSEILMMVGVGSIVSQIMVLPIINPVIGEKVILCIALLASVAYALLYGLAWASWVPYLSASFGVIYVLVKPATYAIISKAAGPTDQGKAQGFVAGVQSIASLLSPLVMSPLTSWFLSSKAPFDCKGFSIVCASSCLVIALCYACLLKLEGHSSIIPEAAEDIEAPLLGSST</sequence>
<feature type="transmembrane region" description="Helical" evidence="6">
    <location>
        <begin position="126"/>
        <end position="151"/>
    </location>
</feature>
<feature type="transmembrane region" description="Helical" evidence="6">
    <location>
        <begin position="261"/>
        <end position="280"/>
    </location>
</feature>
<evidence type="ECO:0000256" key="7">
    <source>
        <dbReference type="SAM" id="SignalP"/>
    </source>
</evidence>
<dbReference type="InterPro" id="IPR011701">
    <property type="entry name" value="MFS"/>
</dbReference>
<dbReference type="EMBL" id="JAXIOK010000015">
    <property type="protein sequence ID" value="KAK4754546.1"/>
    <property type="molecule type" value="Genomic_DNA"/>
</dbReference>
<dbReference type="InterPro" id="IPR020846">
    <property type="entry name" value="MFS_dom"/>
</dbReference>
<keyword evidence="5 6" id="KW-0472">Membrane</keyword>
<keyword evidence="7" id="KW-0732">Signal</keyword>
<feature type="transmembrane region" description="Helical" evidence="6">
    <location>
        <begin position="345"/>
        <end position="365"/>
    </location>
</feature>
<evidence type="ECO:0000313" key="9">
    <source>
        <dbReference type="EMBL" id="KAK4754546.1"/>
    </source>
</evidence>
<dbReference type="InterPro" id="IPR001958">
    <property type="entry name" value="Tet-R_TetA/multi-R_MdtG-like"/>
</dbReference>
<dbReference type="PANTHER" id="PTHR23504">
    <property type="entry name" value="MAJOR FACILITATOR SUPERFAMILY DOMAIN-CONTAINING PROTEIN 10"/>
    <property type="match status" value="1"/>
</dbReference>
<organism evidence="9 10">
    <name type="scientific">Trapa incisa</name>
    <dbReference type="NCBI Taxonomy" id="236973"/>
    <lineage>
        <taxon>Eukaryota</taxon>
        <taxon>Viridiplantae</taxon>
        <taxon>Streptophyta</taxon>
        <taxon>Embryophyta</taxon>
        <taxon>Tracheophyta</taxon>
        <taxon>Spermatophyta</taxon>
        <taxon>Magnoliopsida</taxon>
        <taxon>eudicotyledons</taxon>
        <taxon>Gunneridae</taxon>
        <taxon>Pentapetalae</taxon>
        <taxon>rosids</taxon>
        <taxon>malvids</taxon>
        <taxon>Myrtales</taxon>
        <taxon>Lythraceae</taxon>
        <taxon>Trapa</taxon>
    </lineage>
</organism>
<protein>
    <recommendedName>
        <fullName evidence="8">Major facilitator superfamily (MFS) profile domain-containing protein</fullName>
    </recommendedName>
</protein>
<evidence type="ECO:0000256" key="5">
    <source>
        <dbReference type="ARBA" id="ARBA00023136"/>
    </source>
</evidence>
<feature type="transmembrane region" description="Helical" evidence="6">
    <location>
        <begin position="415"/>
        <end position="434"/>
    </location>
</feature>
<dbReference type="GO" id="GO:0016020">
    <property type="term" value="C:membrane"/>
    <property type="evidence" value="ECO:0007669"/>
    <property type="project" value="UniProtKB-SubCell"/>
</dbReference>
<feature type="transmembrane region" description="Helical" evidence="6">
    <location>
        <begin position="319"/>
        <end position="339"/>
    </location>
</feature>
<feature type="domain" description="Major facilitator superfamily (MFS) profile" evidence="8">
    <location>
        <begin position="31"/>
        <end position="439"/>
    </location>
</feature>
<dbReference type="Pfam" id="PF07690">
    <property type="entry name" value="MFS_1"/>
    <property type="match status" value="1"/>
</dbReference>
<keyword evidence="2" id="KW-0813">Transport</keyword>
<proteinExistence type="predicted"/>
<evidence type="ECO:0000259" key="8">
    <source>
        <dbReference type="PROSITE" id="PS50850"/>
    </source>
</evidence>
<evidence type="ECO:0000313" key="10">
    <source>
        <dbReference type="Proteomes" id="UP001345219"/>
    </source>
</evidence>
<evidence type="ECO:0000256" key="4">
    <source>
        <dbReference type="ARBA" id="ARBA00022989"/>
    </source>
</evidence>
<feature type="chain" id="PRO_5042921198" description="Major facilitator superfamily (MFS) profile domain-containing protein" evidence="7">
    <location>
        <begin position="44"/>
        <end position="459"/>
    </location>
</feature>
<feature type="transmembrane region" description="Helical" evidence="6">
    <location>
        <begin position="292"/>
        <end position="312"/>
    </location>
</feature>
<reference evidence="9 10" key="1">
    <citation type="journal article" date="2023" name="Hortic Res">
        <title>Pangenome of water caltrop reveals structural variations and asymmetric subgenome divergence after allopolyploidization.</title>
        <authorList>
            <person name="Zhang X."/>
            <person name="Chen Y."/>
            <person name="Wang L."/>
            <person name="Yuan Y."/>
            <person name="Fang M."/>
            <person name="Shi L."/>
            <person name="Lu R."/>
            <person name="Comes H.P."/>
            <person name="Ma Y."/>
            <person name="Chen Y."/>
            <person name="Huang G."/>
            <person name="Zhou Y."/>
            <person name="Zheng Z."/>
            <person name="Qiu Y."/>
        </authorList>
    </citation>
    <scope>NUCLEOTIDE SEQUENCE [LARGE SCALE GENOMIC DNA]</scope>
    <source>
        <tissue evidence="9">Roots</tissue>
    </source>
</reference>
<feature type="transmembrane region" description="Helical" evidence="6">
    <location>
        <begin position="101"/>
        <end position="120"/>
    </location>
</feature>
<gene>
    <name evidence="9" type="ORF">SAY87_002650</name>
</gene>
<feature type="transmembrane region" description="Helical" evidence="6">
    <location>
        <begin position="163"/>
        <end position="182"/>
    </location>
</feature>
<comment type="caution">
    <text evidence="9">The sequence shown here is derived from an EMBL/GenBank/DDBJ whole genome shotgun (WGS) entry which is preliminary data.</text>
</comment>
<evidence type="ECO:0000256" key="6">
    <source>
        <dbReference type="SAM" id="Phobius"/>
    </source>
</evidence>